<reference evidence="1" key="1">
    <citation type="submission" date="2022-09" db="EMBL/GenBank/DDBJ databases">
        <title>Complete Genomes of Fervidibacillus albus and Fervidibacillus halotolerans isolated from tidal flat sediments.</title>
        <authorList>
            <person name="Kwon K.K."/>
            <person name="Yang S.-H."/>
            <person name="Park M.J."/>
            <person name="Oh H.-M."/>
        </authorList>
    </citation>
    <scope>NUCLEOTIDE SEQUENCE</scope>
    <source>
        <strain evidence="1">MEBiC13594</strain>
    </source>
</reference>
<dbReference type="EMBL" id="CP106877">
    <property type="protein sequence ID" value="WAA11618.1"/>
    <property type="molecule type" value="Genomic_DNA"/>
</dbReference>
<dbReference type="SUPFAM" id="SSF111126">
    <property type="entry name" value="Ligand-binding domain in the NO signalling and Golgi transport"/>
    <property type="match status" value="1"/>
</dbReference>
<evidence type="ECO:0000313" key="1">
    <source>
        <dbReference type="EMBL" id="WAA11618.1"/>
    </source>
</evidence>
<dbReference type="AlphaFoldDB" id="A0A9E8LXN1"/>
<dbReference type="Proteomes" id="UP001164726">
    <property type="component" value="Chromosome"/>
</dbReference>
<dbReference type="InterPro" id="IPR019642">
    <property type="entry name" value="DUF2507"/>
</dbReference>
<accession>A0A9E8LXN1</accession>
<dbReference type="Pfam" id="PF10702">
    <property type="entry name" value="DUF2507"/>
    <property type="match status" value="1"/>
</dbReference>
<keyword evidence="2" id="KW-1185">Reference proteome</keyword>
<dbReference type="Gene3D" id="3.30.1380.20">
    <property type="entry name" value="Trafficking protein particle complex subunit 3"/>
    <property type="match status" value="1"/>
</dbReference>
<dbReference type="RefSeq" id="WP_275419728.1">
    <property type="nucleotide sequence ID" value="NZ_CP106877.1"/>
</dbReference>
<gene>
    <name evidence="1" type="ORF">OE105_08275</name>
</gene>
<name>A0A9E8LXN1_9BACI</name>
<evidence type="ECO:0000313" key="2">
    <source>
        <dbReference type="Proteomes" id="UP001164726"/>
    </source>
</evidence>
<dbReference type="KEGG" id="fhl:OE105_08275"/>
<organism evidence="1 2">
    <name type="scientific">Fervidibacillus halotolerans</name>
    <dbReference type="NCBI Taxonomy" id="2980027"/>
    <lineage>
        <taxon>Bacteria</taxon>
        <taxon>Bacillati</taxon>
        <taxon>Bacillota</taxon>
        <taxon>Bacilli</taxon>
        <taxon>Bacillales</taxon>
        <taxon>Bacillaceae</taxon>
        <taxon>Fervidibacillus</taxon>
    </lineage>
</organism>
<protein>
    <submittedName>
        <fullName evidence="1">YslB family protein</fullName>
    </submittedName>
</protein>
<dbReference type="InterPro" id="IPR024096">
    <property type="entry name" value="NO_sig/Golgi_transp_ligand-bd"/>
</dbReference>
<proteinExistence type="predicted"/>
<sequence length="148" mass="17074">MKKKEDAEITNISNVSIPAFGYGLIRDELLEDLLGKDGPDILYWAGKRLARKYPLFSMEEVKEFFLNAGWGVLEIKEEKKDEKLFSLSGSSVSYRLQTNTNPSFQLEAGFLAEQFVQQKKVYAECYEHPRKQSGIVNFTVKWDRLPLE</sequence>